<dbReference type="AlphaFoldDB" id="A0A6G8PZR6"/>
<dbReference type="EMBL" id="CP045121">
    <property type="protein sequence ID" value="QIN79685.1"/>
    <property type="molecule type" value="Genomic_DNA"/>
</dbReference>
<sequence>MRILVANTPLMYREAVAVSLRLSRPDAEVMLGDPPALYGRVERFDPHLIVLDRDGLLLGGLPAALPRLEILLGATMDGRIGANGRSVDIENVGTEDLLALVDEVAETGPEEAE</sequence>
<organism evidence="1 2">
    <name type="scientific">Rubrobacter marinus</name>
    <dbReference type="NCBI Taxonomy" id="2653852"/>
    <lineage>
        <taxon>Bacteria</taxon>
        <taxon>Bacillati</taxon>
        <taxon>Actinomycetota</taxon>
        <taxon>Rubrobacteria</taxon>
        <taxon>Rubrobacterales</taxon>
        <taxon>Rubrobacteraceae</taxon>
        <taxon>Rubrobacter</taxon>
    </lineage>
</organism>
<dbReference type="KEGG" id="rmar:GBA65_15400"/>
<dbReference type="RefSeq" id="WP_166397359.1">
    <property type="nucleotide sequence ID" value="NZ_CP045121.1"/>
</dbReference>
<evidence type="ECO:0000313" key="2">
    <source>
        <dbReference type="Proteomes" id="UP000502706"/>
    </source>
</evidence>
<name>A0A6G8PZR6_9ACTN</name>
<accession>A0A6G8PZR6</accession>
<dbReference type="Proteomes" id="UP000502706">
    <property type="component" value="Chromosome"/>
</dbReference>
<reference evidence="1 2" key="1">
    <citation type="submission" date="2019-10" db="EMBL/GenBank/DDBJ databases">
        <title>Rubrobacter sp nov SCSIO 52915 isolated from a deep-sea sediment in the South China Sea.</title>
        <authorList>
            <person name="Chen R.W."/>
        </authorList>
    </citation>
    <scope>NUCLEOTIDE SEQUENCE [LARGE SCALE GENOMIC DNA]</scope>
    <source>
        <strain evidence="1 2">SCSIO 52915</strain>
    </source>
</reference>
<evidence type="ECO:0000313" key="1">
    <source>
        <dbReference type="EMBL" id="QIN79685.1"/>
    </source>
</evidence>
<proteinExistence type="predicted"/>
<gene>
    <name evidence="1" type="ORF">GBA65_15400</name>
</gene>
<protein>
    <submittedName>
        <fullName evidence="1">Uncharacterized protein</fullName>
    </submittedName>
</protein>
<keyword evidence="2" id="KW-1185">Reference proteome</keyword>